<feature type="region of interest" description="Disordered" evidence="4">
    <location>
        <begin position="235"/>
        <end position="256"/>
    </location>
</feature>
<dbReference type="InterPro" id="IPR027417">
    <property type="entry name" value="P-loop_NTPase"/>
</dbReference>
<keyword evidence="2" id="KW-0547">Nucleotide-binding</keyword>
<dbReference type="PANTHER" id="PTHR24220:SF659">
    <property type="entry name" value="TRANSPORTER, PUTATIVE-RELATED"/>
    <property type="match status" value="1"/>
</dbReference>
<feature type="domain" description="ABC transporter" evidence="5">
    <location>
        <begin position="16"/>
        <end position="255"/>
    </location>
</feature>
<dbReference type="InterPro" id="IPR003593">
    <property type="entry name" value="AAA+_ATPase"/>
</dbReference>
<gene>
    <name evidence="6" type="ORF">CKA38_08510</name>
</gene>
<dbReference type="InterPro" id="IPR015854">
    <property type="entry name" value="ABC_transpr_LolD-like"/>
</dbReference>
<evidence type="ECO:0000259" key="5">
    <source>
        <dbReference type="PROSITE" id="PS50893"/>
    </source>
</evidence>
<dbReference type="OrthoDB" id="9772862at2"/>
<dbReference type="GO" id="GO:0005886">
    <property type="term" value="C:plasma membrane"/>
    <property type="evidence" value="ECO:0007669"/>
    <property type="project" value="TreeGrafter"/>
</dbReference>
<dbReference type="KEGG" id="elut:CKA38_08510"/>
<evidence type="ECO:0000256" key="4">
    <source>
        <dbReference type="SAM" id="MobiDB-lite"/>
    </source>
</evidence>
<evidence type="ECO:0000256" key="2">
    <source>
        <dbReference type="ARBA" id="ARBA00022741"/>
    </source>
</evidence>
<dbReference type="GO" id="GO:0016887">
    <property type="term" value="F:ATP hydrolysis activity"/>
    <property type="evidence" value="ECO:0007669"/>
    <property type="project" value="InterPro"/>
</dbReference>
<dbReference type="CDD" id="cd03255">
    <property type="entry name" value="ABC_MJ0796_LolCDE_FtsE"/>
    <property type="match status" value="1"/>
</dbReference>
<dbReference type="GO" id="GO:0022857">
    <property type="term" value="F:transmembrane transporter activity"/>
    <property type="evidence" value="ECO:0007669"/>
    <property type="project" value="TreeGrafter"/>
</dbReference>
<evidence type="ECO:0000256" key="1">
    <source>
        <dbReference type="ARBA" id="ARBA00022448"/>
    </source>
</evidence>
<dbReference type="SUPFAM" id="SSF52540">
    <property type="entry name" value="P-loop containing nucleoside triphosphate hydrolases"/>
    <property type="match status" value="1"/>
</dbReference>
<dbReference type="InterPro" id="IPR003439">
    <property type="entry name" value="ABC_transporter-like_ATP-bd"/>
</dbReference>
<keyword evidence="3 6" id="KW-0067">ATP-binding</keyword>
<dbReference type="PANTHER" id="PTHR24220">
    <property type="entry name" value="IMPORT ATP-BINDING PROTEIN"/>
    <property type="match status" value="1"/>
</dbReference>
<dbReference type="EMBL" id="CP023004">
    <property type="protein sequence ID" value="AWI09279.1"/>
    <property type="molecule type" value="Genomic_DNA"/>
</dbReference>
<dbReference type="Proteomes" id="UP000244896">
    <property type="component" value="Chromosome"/>
</dbReference>
<sequence length="256" mass="27947">MSDSIRAKRIRRTPMLTVRNLTKSFTTPEGAKVRVIDVADFHIDPGDQIALRGESGSGKTTFLHLIAGILRPNSGVITIDGVEMTALGESRRDALRAAKIGYIFQAFNLLQGHTVLENVLLGMSFAPGGADGVRARAMLDRVGLSHRLQHFPRELSTGQQQRVAVARALANRPKLVIADEPTGNLDNRNTAGALDLMKDTCRECGAALLLVSHDDATLARFDNVRDFTEINRMDNASRTPWGQPRKSGEAPSRIVE</sequence>
<keyword evidence="7" id="KW-1185">Reference proteome</keyword>
<reference evidence="6 7" key="1">
    <citation type="journal article" date="2018" name="Syst. Appl. Microbiol.">
        <title>Ereboglobus luteus gen. nov. sp. nov. from cockroach guts, and new insights into the oxygen relationship of the genera Opitutus and Didymococcus (Verrucomicrobia: Opitutaceae).</title>
        <authorList>
            <person name="Tegtmeier D."/>
            <person name="Belitz A."/>
            <person name="Radek R."/>
            <person name="Heimerl T."/>
            <person name="Brune A."/>
        </authorList>
    </citation>
    <scope>NUCLEOTIDE SEQUENCE [LARGE SCALE GENOMIC DNA]</scope>
    <source>
        <strain evidence="6 7">Ho45</strain>
    </source>
</reference>
<evidence type="ECO:0000313" key="6">
    <source>
        <dbReference type="EMBL" id="AWI09279.1"/>
    </source>
</evidence>
<dbReference type="RefSeq" id="WP_108825091.1">
    <property type="nucleotide sequence ID" value="NZ_CP023004.1"/>
</dbReference>
<dbReference type="GO" id="GO:0005524">
    <property type="term" value="F:ATP binding"/>
    <property type="evidence" value="ECO:0007669"/>
    <property type="project" value="UniProtKB-KW"/>
</dbReference>
<dbReference type="Gene3D" id="3.40.50.300">
    <property type="entry name" value="P-loop containing nucleotide triphosphate hydrolases"/>
    <property type="match status" value="1"/>
</dbReference>
<evidence type="ECO:0000313" key="7">
    <source>
        <dbReference type="Proteomes" id="UP000244896"/>
    </source>
</evidence>
<keyword evidence="1" id="KW-0813">Transport</keyword>
<dbReference type="InterPro" id="IPR017911">
    <property type="entry name" value="MacB-like_ATP-bd"/>
</dbReference>
<dbReference type="SMART" id="SM00382">
    <property type="entry name" value="AAA"/>
    <property type="match status" value="1"/>
</dbReference>
<accession>A0A2U8E326</accession>
<organism evidence="6 7">
    <name type="scientific">Ereboglobus luteus</name>
    <dbReference type="NCBI Taxonomy" id="1796921"/>
    <lineage>
        <taxon>Bacteria</taxon>
        <taxon>Pseudomonadati</taxon>
        <taxon>Verrucomicrobiota</taxon>
        <taxon>Opitutia</taxon>
        <taxon>Opitutales</taxon>
        <taxon>Opitutaceae</taxon>
        <taxon>Ereboglobus</taxon>
    </lineage>
</organism>
<protein>
    <submittedName>
        <fullName evidence="6">ABC transporter ATP-binding protein</fullName>
    </submittedName>
</protein>
<dbReference type="Pfam" id="PF00005">
    <property type="entry name" value="ABC_tran"/>
    <property type="match status" value="1"/>
</dbReference>
<proteinExistence type="predicted"/>
<dbReference type="AlphaFoldDB" id="A0A2U8E326"/>
<evidence type="ECO:0000256" key="3">
    <source>
        <dbReference type="ARBA" id="ARBA00022840"/>
    </source>
</evidence>
<name>A0A2U8E326_9BACT</name>
<dbReference type="PROSITE" id="PS50893">
    <property type="entry name" value="ABC_TRANSPORTER_2"/>
    <property type="match status" value="1"/>
</dbReference>